<dbReference type="Pfam" id="PF25390">
    <property type="entry name" value="WD40_RLD"/>
    <property type="match status" value="1"/>
</dbReference>
<gene>
    <name evidence="6" type="ORF">GCM10008957_33630</name>
</gene>
<protein>
    <recommendedName>
        <fullName evidence="5">RCC1-like domain-containing protein</fullName>
    </recommendedName>
</protein>
<comment type="caution">
    <text evidence="6">The sequence shown here is derived from an EMBL/GenBank/DDBJ whole genome shotgun (WGS) entry which is preliminary data.</text>
</comment>
<evidence type="ECO:0000256" key="1">
    <source>
        <dbReference type="ARBA" id="ARBA00022658"/>
    </source>
</evidence>
<dbReference type="Pfam" id="PF00415">
    <property type="entry name" value="RCC1"/>
    <property type="match status" value="1"/>
</dbReference>
<accession>A0A918CD11</accession>
<keyword evidence="2" id="KW-0677">Repeat</keyword>
<dbReference type="PROSITE" id="PS51257">
    <property type="entry name" value="PROKAR_LIPOPROTEIN"/>
    <property type="match status" value="1"/>
</dbReference>
<sequence length="722" mass="72477">MNRAALTLLLPTLLLAACAQPAATVTPPSTATTNQTPSSGYTIHFQNVGASDFSASVESALQSQGLVIVNPDANSPANPAFTFQRISALTFVIGGTRYVQASFRVTNKTGVTLNSLKFVPVVPNGGSTPFSSVTYYDGSDASSKAASLTTGQATRLDTATQTVQTDAGASPYLTGLDVSNVDTSGLNVASVKNVGWQVASTFAPGASAYVTFAVSLPADANPKNDPFNFSLNVVAAQEGLSLTSEVQQYNPTTKTYGNYTQFPTIGNQSLPAFYDLKLLDRNGVSVSAVLCSNDGAAITNISSPSFPNRFRVTVKALGAHTLQMYSGTTCPAAAGRPLLSQPVTGVGPKVVPVAAGSLHSLAIKADGTVQSWGENSYGQLGNGTTTNSKVPVTVSGLTNVVAVAGGTYHSLALTSGGTVQSWGFNGLGDLGNGTTTDSTVPVTVSGLTKVVAVASGSVHSLALKADGTVQSWGDNSKGQLGNGTTTSSTVPVTVSGLTDVVAVASGGGNHSLALKADGTVLSWGENSSGQLGNGTTITSTVPVTVSGLTNVVAVASGAGHSLVLKTDGTVQSWGSNTGGQLGNGASPKADSSYPNSSVPVTVLNLSNVVAVASGGGNHSLALNADGTVQSWGLNTNGQLGNGTTNGPLGNFPVYGFAVPAPVSNLSNVVALAGGGSHSLALKADGTMQGWGYNFYGQLGNNSTTQSTVPTPVSISGVAQPTP</sequence>
<dbReference type="InterPro" id="IPR058923">
    <property type="entry name" value="RCC1-like_dom"/>
</dbReference>
<name>A0A918CD11_9DEIO</name>
<feature type="signal peptide" evidence="4">
    <location>
        <begin position="1"/>
        <end position="19"/>
    </location>
</feature>
<evidence type="ECO:0000256" key="4">
    <source>
        <dbReference type="SAM" id="SignalP"/>
    </source>
</evidence>
<keyword evidence="7" id="KW-1185">Reference proteome</keyword>
<dbReference type="EMBL" id="BMQL01000021">
    <property type="protein sequence ID" value="GGR18131.1"/>
    <property type="molecule type" value="Genomic_DNA"/>
</dbReference>
<dbReference type="PRINTS" id="PR00633">
    <property type="entry name" value="RCCNDNSATION"/>
</dbReference>
<evidence type="ECO:0000259" key="5">
    <source>
        <dbReference type="Pfam" id="PF25390"/>
    </source>
</evidence>
<organism evidence="6 7">
    <name type="scientific">Deinococcus ruber</name>
    <dbReference type="NCBI Taxonomy" id="1848197"/>
    <lineage>
        <taxon>Bacteria</taxon>
        <taxon>Thermotogati</taxon>
        <taxon>Deinococcota</taxon>
        <taxon>Deinococci</taxon>
        <taxon>Deinococcales</taxon>
        <taxon>Deinococcaceae</taxon>
        <taxon>Deinococcus</taxon>
    </lineage>
</organism>
<evidence type="ECO:0000256" key="3">
    <source>
        <dbReference type="SAM" id="MobiDB-lite"/>
    </source>
</evidence>
<dbReference type="PANTHER" id="PTHR45982:SF1">
    <property type="entry name" value="REGULATOR OF CHROMOSOME CONDENSATION"/>
    <property type="match status" value="1"/>
</dbReference>
<keyword evidence="1" id="KW-0344">Guanine-nucleotide releasing factor</keyword>
<evidence type="ECO:0000313" key="7">
    <source>
        <dbReference type="Proteomes" id="UP000603865"/>
    </source>
</evidence>
<keyword evidence="4" id="KW-0732">Signal</keyword>
<reference evidence="6" key="1">
    <citation type="journal article" date="2014" name="Int. J. Syst. Evol. Microbiol.">
        <title>Complete genome sequence of Corynebacterium casei LMG S-19264T (=DSM 44701T), isolated from a smear-ripened cheese.</title>
        <authorList>
            <consortium name="US DOE Joint Genome Institute (JGI-PGF)"/>
            <person name="Walter F."/>
            <person name="Albersmeier A."/>
            <person name="Kalinowski J."/>
            <person name="Ruckert C."/>
        </authorList>
    </citation>
    <scope>NUCLEOTIDE SEQUENCE</scope>
    <source>
        <strain evidence="6">JCM 31311</strain>
    </source>
</reference>
<dbReference type="Proteomes" id="UP000603865">
    <property type="component" value="Unassembled WGS sequence"/>
</dbReference>
<dbReference type="PROSITE" id="PS00626">
    <property type="entry name" value="RCC1_2"/>
    <property type="match status" value="6"/>
</dbReference>
<evidence type="ECO:0000256" key="2">
    <source>
        <dbReference type="ARBA" id="ARBA00022737"/>
    </source>
</evidence>
<feature type="region of interest" description="Disordered" evidence="3">
    <location>
        <begin position="574"/>
        <end position="593"/>
    </location>
</feature>
<dbReference type="RefSeq" id="WP_189091672.1">
    <property type="nucleotide sequence ID" value="NZ_BMQL01000021.1"/>
</dbReference>
<dbReference type="InterPro" id="IPR051553">
    <property type="entry name" value="Ran_GTPase-activating"/>
</dbReference>
<proteinExistence type="predicted"/>
<dbReference type="InterPro" id="IPR009091">
    <property type="entry name" value="RCC1/BLIP-II"/>
</dbReference>
<feature type="domain" description="RCC1-like" evidence="5">
    <location>
        <begin position="450"/>
        <end position="713"/>
    </location>
</feature>
<dbReference type="AlphaFoldDB" id="A0A918CD11"/>
<dbReference type="PANTHER" id="PTHR45982">
    <property type="entry name" value="REGULATOR OF CHROMOSOME CONDENSATION"/>
    <property type="match status" value="1"/>
</dbReference>
<dbReference type="InterPro" id="IPR000408">
    <property type="entry name" value="Reg_chr_condens"/>
</dbReference>
<evidence type="ECO:0000313" key="6">
    <source>
        <dbReference type="EMBL" id="GGR18131.1"/>
    </source>
</evidence>
<dbReference type="Gene3D" id="2.130.10.30">
    <property type="entry name" value="Regulator of chromosome condensation 1/beta-lactamase-inhibitor protein II"/>
    <property type="match status" value="3"/>
</dbReference>
<dbReference type="PROSITE" id="PS50012">
    <property type="entry name" value="RCC1_3"/>
    <property type="match status" value="6"/>
</dbReference>
<dbReference type="SUPFAM" id="SSF50985">
    <property type="entry name" value="RCC1/BLIP-II"/>
    <property type="match status" value="1"/>
</dbReference>
<reference evidence="6" key="2">
    <citation type="submission" date="2020-09" db="EMBL/GenBank/DDBJ databases">
        <authorList>
            <person name="Sun Q."/>
            <person name="Ohkuma M."/>
        </authorList>
    </citation>
    <scope>NUCLEOTIDE SEQUENCE</scope>
    <source>
        <strain evidence="6">JCM 31311</strain>
    </source>
</reference>
<feature type="chain" id="PRO_5037724141" description="RCC1-like domain-containing protein" evidence="4">
    <location>
        <begin position="20"/>
        <end position="722"/>
    </location>
</feature>